<protein>
    <recommendedName>
        <fullName evidence="6">Integral membrane protein</fullName>
    </recommendedName>
</protein>
<dbReference type="HOGENOM" id="CLU_081819_0_0_9"/>
<dbReference type="AlphaFoldDB" id="G2KWQ6"/>
<feature type="compositionally biased region" description="Polar residues" evidence="2">
    <location>
        <begin position="286"/>
        <end position="299"/>
    </location>
</feature>
<dbReference type="PANTHER" id="PTHR40078">
    <property type="entry name" value="INTEGRAL MEMBRANE PROTEIN-RELATED"/>
    <property type="match status" value="1"/>
</dbReference>
<feature type="transmembrane region" description="Helical" evidence="3">
    <location>
        <begin position="152"/>
        <end position="183"/>
    </location>
</feature>
<evidence type="ECO:0000256" key="2">
    <source>
        <dbReference type="SAM" id="MobiDB-lite"/>
    </source>
</evidence>
<evidence type="ECO:0000313" key="5">
    <source>
        <dbReference type="Proteomes" id="UP000001285"/>
    </source>
</evidence>
<keyword evidence="5" id="KW-1185">Reference proteome</keyword>
<feature type="transmembrane region" description="Helical" evidence="3">
    <location>
        <begin position="97"/>
        <end position="118"/>
    </location>
</feature>
<keyword evidence="3" id="KW-0472">Membrane</keyword>
<organism evidence="4 5">
    <name type="scientific">Fructilactobacillus sanfranciscensis (strain TMW 1.1304)</name>
    <name type="common">Lactobacillus sanfranciscensis</name>
    <dbReference type="NCBI Taxonomy" id="714313"/>
    <lineage>
        <taxon>Bacteria</taxon>
        <taxon>Bacillati</taxon>
        <taxon>Bacillota</taxon>
        <taxon>Bacilli</taxon>
        <taxon>Lactobacillales</taxon>
        <taxon>Lactobacillaceae</taxon>
        <taxon>Fructilactobacillus</taxon>
    </lineage>
</organism>
<evidence type="ECO:0008006" key="6">
    <source>
        <dbReference type="Google" id="ProtNLM"/>
    </source>
</evidence>
<dbReference type="Pfam" id="PF19700">
    <property type="entry name" value="DUF6198"/>
    <property type="match status" value="1"/>
</dbReference>
<feature type="coiled-coil region" evidence="1">
    <location>
        <begin position="241"/>
        <end position="275"/>
    </location>
</feature>
<name>G2KWQ6_FRUST</name>
<keyword evidence="1" id="KW-0175">Coiled coil</keyword>
<accession>G2KWQ6</accession>
<dbReference type="KEGG" id="lsn:LSA_12030"/>
<reference evidence="4 5" key="1">
    <citation type="journal article" date="2011" name="Microb. Cell Fact.">
        <title>Genomic analysis reveals Lactobacillus sanfranciscensis as stable element in traditional sourdoughs.</title>
        <authorList>
            <person name="Vogel R.F."/>
            <person name="Pavlovic M."/>
            <person name="Ehrmann M.A."/>
            <person name="Wiezer A."/>
            <person name="Liesegang H."/>
            <person name="Offschanka S."/>
            <person name="Voget S."/>
            <person name="Angelov A."/>
            <person name="Bocker G."/>
            <person name="Liebl W."/>
        </authorList>
    </citation>
    <scope>NUCLEOTIDE SEQUENCE [LARGE SCALE GENOMIC DNA]</scope>
    <source>
        <strain evidence="4 5">TMW 1.1304</strain>
    </source>
</reference>
<feature type="transmembrane region" description="Helical" evidence="3">
    <location>
        <begin position="42"/>
        <end position="60"/>
    </location>
</feature>
<dbReference type="PANTHER" id="PTHR40078:SF1">
    <property type="entry name" value="INTEGRAL MEMBRANE PROTEIN"/>
    <property type="match status" value="1"/>
</dbReference>
<keyword evidence="3" id="KW-0812">Transmembrane</keyword>
<evidence type="ECO:0000313" key="4">
    <source>
        <dbReference type="EMBL" id="AEN99581.1"/>
    </source>
</evidence>
<evidence type="ECO:0000256" key="1">
    <source>
        <dbReference type="SAM" id="Coils"/>
    </source>
</evidence>
<proteinExistence type="predicted"/>
<feature type="region of interest" description="Disordered" evidence="2">
    <location>
        <begin position="280"/>
        <end position="299"/>
    </location>
</feature>
<sequence length="299" mass="32908">MAFIGIAILSMGAALLKASPILGLDPFTALNIGMASKFHTTLGVYQLGANLFIFIFILFLDRKKIGIGTIMNMVLVGFEIQWFSSLYHVIFPGKVTVLVLIADLILGLLMFTAGSSLYMAPSLGVAPYDAIAPIISTRFHIKYKTARVGQDVCFLVAVLIAGGPIGFASIVVAFFAGPLISYWDRSISTPTMDYINDLSEQPSFKSLANVVTSATKSGYNSLSNAYNSTLDFQMHLAGYTNQELLKKIQDTEHNMKESQRAYNEYRTQYRMLIAELVKRDKDGELPTNNRPSTANNSQK</sequence>
<dbReference type="InterPro" id="IPR038750">
    <property type="entry name" value="YczE/YyaS-like"/>
</dbReference>
<feature type="transmembrane region" description="Helical" evidence="3">
    <location>
        <begin position="72"/>
        <end position="91"/>
    </location>
</feature>
<dbReference type="eggNOG" id="COG2364">
    <property type="taxonomic scope" value="Bacteria"/>
</dbReference>
<keyword evidence="3" id="KW-1133">Transmembrane helix</keyword>
<gene>
    <name evidence="4" type="ordered locus">LSA_12030</name>
</gene>
<dbReference type="STRING" id="714313.LSA_12030"/>
<evidence type="ECO:0000256" key="3">
    <source>
        <dbReference type="SAM" id="Phobius"/>
    </source>
</evidence>
<dbReference type="RefSeq" id="WP_014082435.1">
    <property type="nucleotide sequence ID" value="NC_015978.1"/>
</dbReference>
<dbReference type="Proteomes" id="UP000001285">
    <property type="component" value="Chromosome"/>
</dbReference>
<dbReference type="EMBL" id="CP002461">
    <property type="protein sequence ID" value="AEN99581.1"/>
    <property type="molecule type" value="Genomic_DNA"/>
</dbReference>